<dbReference type="RefSeq" id="WP_136452110.1">
    <property type="nucleotide sequence ID" value="NZ_SSTI01000011.1"/>
</dbReference>
<sequence length="133" mass="14222">MNMFAPALLAAAVLAAPATAAPRDTPDVQLQKALAGRVAGEPVRCISTTAITSTQIIDKKAIIYRVGSTLYVNEPQTGADQLNDFDALLNRWAGPQLCRTDSLQLLDRTSRIPRGFVVLGDFVPYKKAPAAAK</sequence>
<dbReference type="EMBL" id="SSTI01000011">
    <property type="protein sequence ID" value="THG38470.1"/>
    <property type="molecule type" value="Genomic_DNA"/>
</dbReference>
<comment type="caution">
    <text evidence="2">The sequence shown here is derived from an EMBL/GenBank/DDBJ whole genome shotgun (WGS) entry which is preliminary data.</text>
</comment>
<feature type="signal peptide" evidence="1">
    <location>
        <begin position="1"/>
        <end position="20"/>
    </location>
</feature>
<name>A0ABY2QH47_9SPHN</name>
<proteinExistence type="predicted"/>
<gene>
    <name evidence="2" type="ORF">E5988_14260</name>
</gene>
<dbReference type="Proteomes" id="UP000308038">
    <property type="component" value="Unassembled WGS sequence"/>
</dbReference>
<accession>A0ABY2QH47</accession>
<reference evidence="2 3" key="1">
    <citation type="submission" date="2019-04" db="EMBL/GenBank/DDBJ databases">
        <title>Microbes associate with the intestines of laboratory mice.</title>
        <authorList>
            <person name="Navarre W."/>
            <person name="Wong E."/>
            <person name="Huang K.C."/>
            <person name="Tropini C."/>
            <person name="Ng K."/>
            <person name="Yu B."/>
        </authorList>
    </citation>
    <scope>NUCLEOTIDE SEQUENCE [LARGE SCALE GENOMIC DNA]</scope>
    <source>
        <strain evidence="2 3">NM83_B4-11</strain>
    </source>
</reference>
<organism evidence="2 3">
    <name type="scientific">Sphingomonas olei</name>
    <dbReference type="NCBI Taxonomy" id="1886787"/>
    <lineage>
        <taxon>Bacteria</taxon>
        <taxon>Pseudomonadati</taxon>
        <taxon>Pseudomonadota</taxon>
        <taxon>Alphaproteobacteria</taxon>
        <taxon>Sphingomonadales</taxon>
        <taxon>Sphingomonadaceae</taxon>
        <taxon>Sphingomonas</taxon>
    </lineage>
</organism>
<keyword evidence="1" id="KW-0732">Signal</keyword>
<keyword evidence="3" id="KW-1185">Reference proteome</keyword>
<evidence type="ECO:0000313" key="2">
    <source>
        <dbReference type="EMBL" id="THG38470.1"/>
    </source>
</evidence>
<evidence type="ECO:0000313" key="3">
    <source>
        <dbReference type="Proteomes" id="UP000308038"/>
    </source>
</evidence>
<protein>
    <submittedName>
        <fullName evidence="2">Uncharacterized protein</fullName>
    </submittedName>
</protein>
<feature type="chain" id="PRO_5046721089" evidence="1">
    <location>
        <begin position="21"/>
        <end position="133"/>
    </location>
</feature>
<evidence type="ECO:0000256" key="1">
    <source>
        <dbReference type="SAM" id="SignalP"/>
    </source>
</evidence>